<dbReference type="Proteomes" id="UP000663827">
    <property type="component" value="Unassembled WGS sequence"/>
</dbReference>
<evidence type="ECO:0000259" key="2">
    <source>
        <dbReference type="Pfam" id="PF13391"/>
    </source>
</evidence>
<protein>
    <recommendedName>
        <fullName evidence="2">HNH nuclease domain-containing protein</fullName>
    </recommendedName>
</protein>
<accession>A0A8H3E5B4</accession>
<evidence type="ECO:0000256" key="1">
    <source>
        <dbReference type="SAM" id="MobiDB-lite"/>
    </source>
</evidence>
<evidence type="ECO:0000313" key="4">
    <source>
        <dbReference type="Proteomes" id="UP000663827"/>
    </source>
</evidence>
<feature type="region of interest" description="Disordered" evidence="1">
    <location>
        <begin position="1"/>
        <end position="21"/>
    </location>
</feature>
<name>A0A8H3E5B4_9AGAM</name>
<gene>
    <name evidence="3" type="ORF">RDB_LOCUS117187</name>
</gene>
<evidence type="ECO:0000313" key="3">
    <source>
        <dbReference type="EMBL" id="CAE7181394.1"/>
    </source>
</evidence>
<comment type="caution">
    <text evidence="3">The sequence shown here is derived from an EMBL/GenBank/DDBJ whole genome shotgun (WGS) entry which is preliminary data.</text>
</comment>
<proteinExistence type="predicted"/>
<reference evidence="3" key="1">
    <citation type="submission" date="2021-01" db="EMBL/GenBank/DDBJ databases">
        <authorList>
            <person name="Kaushik A."/>
        </authorList>
    </citation>
    <scope>NUCLEOTIDE SEQUENCE</scope>
    <source>
        <strain evidence="3">AG5</strain>
    </source>
</reference>
<feature type="region of interest" description="Disordered" evidence="1">
    <location>
        <begin position="297"/>
        <end position="349"/>
    </location>
</feature>
<dbReference type="EMBL" id="CAJNJQ010002638">
    <property type="protein sequence ID" value="CAE7181394.1"/>
    <property type="molecule type" value="Genomic_DNA"/>
</dbReference>
<dbReference type="Pfam" id="PF13391">
    <property type="entry name" value="HNH_2"/>
    <property type="match status" value="1"/>
</dbReference>
<feature type="compositionally biased region" description="Low complexity" evidence="1">
    <location>
        <begin position="8"/>
        <end position="20"/>
    </location>
</feature>
<sequence>MSSALQLPADSASDACPASAGHQSVDSQWWRSVMSVNYRTMPTEDRKALLDTSLFGRRCLITGMEVPMSTIDMVHLIPKSTSYGRLEKLQYTFGTKLNLNEPWNILFLRADIHTTFNAAGWALVPVAEETTRIAKMLKAERGYRKEVDIWDPWPDFQSEERFPAQPNGYKYHFVPLTMKDQDVPITRYDWTQVADGHPKEQAHHTYHPPYTDFPLLTSHVHPYAAIVNAVPKLLEYRVPDITEDQFTDLIFIYGVLADLLGEIPPPPESHVSDTCWSSSHDNHSDQELVRSDAIWEEQDDGDDQPASDCGTFQHLDTSNAGSGGKLPSPNGSIHVQHNSQKNPPVLASNSPMRIGWNTVAEWVSSVKFARQQNEPVTPEDDSSKETQQYAAEVARSPPTYDWHEWTSEYTPWWVLLPKGRKRKYISSNDWAEIETRLSLTRRIDTNEML</sequence>
<feature type="domain" description="HNH nuclease" evidence="2">
    <location>
        <begin position="59"/>
        <end position="123"/>
    </location>
</feature>
<dbReference type="AlphaFoldDB" id="A0A8H3E5B4"/>
<dbReference type="InterPro" id="IPR003615">
    <property type="entry name" value="HNH_nuc"/>
</dbReference>
<organism evidence="3 4">
    <name type="scientific">Rhizoctonia solani</name>
    <dbReference type="NCBI Taxonomy" id="456999"/>
    <lineage>
        <taxon>Eukaryota</taxon>
        <taxon>Fungi</taxon>
        <taxon>Dikarya</taxon>
        <taxon>Basidiomycota</taxon>
        <taxon>Agaricomycotina</taxon>
        <taxon>Agaricomycetes</taxon>
        <taxon>Cantharellales</taxon>
        <taxon>Ceratobasidiaceae</taxon>
        <taxon>Rhizoctonia</taxon>
    </lineage>
</organism>
<feature type="compositionally biased region" description="Polar residues" evidence="1">
    <location>
        <begin position="329"/>
        <end position="349"/>
    </location>
</feature>